<keyword evidence="1" id="KW-0812">Transmembrane</keyword>
<evidence type="ECO:0000313" key="3">
    <source>
        <dbReference type="EMBL" id="MFC0229103.1"/>
    </source>
</evidence>
<name>A0ABV6EJT4_9GAMM</name>
<dbReference type="Pfam" id="PF19029">
    <property type="entry name" value="DUF883_C"/>
    <property type="match status" value="1"/>
</dbReference>
<reference evidence="3 4" key="1">
    <citation type="submission" date="2024-09" db="EMBL/GenBank/DDBJ databases">
        <authorList>
            <person name="Sun Q."/>
            <person name="Mori K."/>
        </authorList>
    </citation>
    <scope>NUCLEOTIDE SEQUENCE [LARGE SCALE GENOMIC DNA]</scope>
    <source>
        <strain evidence="3 4">CCM 8626</strain>
    </source>
</reference>
<keyword evidence="4" id="KW-1185">Reference proteome</keyword>
<sequence>MTVSVGIGAAVGIVLGFLLARR</sequence>
<comment type="caution">
    <text evidence="3">The sequence shown here is derived from an EMBL/GenBank/DDBJ whole genome shotgun (WGS) entry which is preliminary data.</text>
</comment>
<keyword evidence="1" id="KW-0472">Membrane</keyword>
<dbReference type="InterPro" id="IPR043605">
    <property type="entry name" value="DUF883_C"/>
</dbReference>
<evidence type="ECO:0000259" key="2">
    <source>
        <dbReference type="Pfam" id="PF19029"/>
    </source>
</evidence>
<keyword evidence="1" id="KW-1133">Transmembrane helix</keyword>
<evidence type="ECO:0000313" key="4">
    <source>
        <dbReference type="Proteomes" id="UP001589792"/>
    </source>
</evidence>
<dbReference type="EMBL" id="JBHLXG010000033">
    <property type="protein sequence ID" value="MFC0229103.1"/>
    <property type="molecule type" value="Genomic_DNA"/>
</dbReference>
<feature type="transmembrane region" description="Helical" evidence="1">
    <location>
        <begin position="6"/>
        <end position="21"/>
    </location>
</feature>
<organism evidence="3 4">
    <name type="scientific">Serratia aquatilis</name>
    <dbReference type="NCBI Taxonomy" id="1737515"/>
    <lineage>
        <taxon>Bacteria</taxon>
        <taxon>Pseudomonadati</taxon>
        <taxon>Pseudomonadota</taxon>
        <taxon>Gammaproteobacteria</taxon>
        <taxon>Enterobacterales</taxon>
        <taxon>Yersiniaceae</taxon>
        <taxon>Serratia</taxon>
    </lineage>
</organism>
<dbReference type="RefSeq" id="WP_380679788.1">
    <property type="nucleotide sequence ID" value="NZ_CP173186.1"/>
</dbReference>
<protein>
    <recommendedName>
        <fullName evidence="2">DUF883 domain-containing protein</fullName>
    </recommendedName>
</protein>
<proteinExistence type="predicted"/>
<dbReference type="Proteomes" id="UP001589792">
    <property type="component" value="Unassembled WGS sequence"/>
</dbReference>
<evidence type="ECO:0000256" key="1">
    <source>
        <dbReference type="SAM" id="Phobius"/>
    </source>
</evidence>
<gene>
    <name evidence="3" type="ORF">ACFFJ3_21845</name>
</gene>
<feature type="domain" description="DUF883" evidence="2">
    <location>
        <begin position="4"/>
        <end position="22"/>
    </location>
</feature>
<accession>A0ABV6EJT4</accession>